<dbReference type="AlphaFoldDB" id="A0A087UTZ8"/>
<sequence length="73" mass="8283">MQNTDIKLRYHPTKLSTLMFLYDFLIYFCLLLLKNTTHAQPTGKPVLHPLLIPPDLGLGDSLDIICSLKRGNT</sequence>
<keyword evidence="1" id="KW-0472">Membrane</keyword>
<name>A0A087UTZ8_STEMI</name>
<evidence type="ECO:0000313" key="2">
    <source>
        <dbReference type="EMBL" id="KFM80837.1"/>
    </source>
</evidence>
<feature type="transmembrane region" description="Helical" evidence="1">
    <location>
        <begin position="15"/>
        <end position="33"/>
    </location>
</feature>
<dbReference type="Proteomes" id="UP000054359">
    <property type="component" value="Unassembled WGS sequence"/>
</dbReference>
<accession>A0A087UTZ8</accession>
<evidence type="ECO:0000256" key="1">
    <source>
        <dbReference type="SAM" id="Phobius"/>
    </source>
</evidence>
<keyword evidence="1" id="KW-0812">Transmembrane</keyword>
<dbReference type="EMBL" id="KK121603">
    <property type="protein sequence ID" value="KFM80837.1"/>
    <property type="molecule type" value="Genomic_DNA"/>
</dbReference>
<keyword evidence="1" id="KW-1133">Transmembrane helix</keyword>
<reference evidence="2 3" key="1">
    <citation type="submission" date="2013-11" db="EMBL/GenBank/DDBJ databases">
        <title>Genome sequencing of Stegodyphus mimosarum.</title>
        <authorList>
            <person name="Bechsgaard J."/>
        </authorList>
    </citation>
    <scope>NUCLEOTIDE SEQUENCE [LARGE SCALE GENOMIC DNA]</scope>
</reference>
<keyword evidence="3" id="KW-1185">Reference proteome</keyword>
<organism evidence="2 3">
    <name type="scientific">Stegodyphus mimosarum</name>
    <name type="common">African social velvet spider</name>
    <dbReference type="NCBI Taxonomy" id="407821"/>
    <lineage>
        <taxon>Eukaryota</taxon>
        <taxon>Metazoa</taxon>
        <taxon>Ecdysozoa</taxon>
        <taxon>Arthropoda</taxon>
        <taxon>Chelicerata</taxon>
        <taxon>Arachnida</taxon>
        <taxon>Araneae</taxon>
        <taxon>Araneomorphae</taxon>
        <taxon>Entelegynae</taxon>
        <taxon>Eresoidea</taxon>
        <taxon>Eresidae</taxon>
        <taxon>Stegodyphus</taxon>
    </lineage>
</organism>
<gene>
    <name evidence="2" type="ORF">X975_09860</name>
</gene>
<feature type="non-terminal residue" evidence="2">
    <location>
        <position position="73"/>
    </location>
</feature>
<evidence type="ECO:0000313" key="3">
    <source>
        <dbReference type="Proteomes" id="UP000054359"/>
    </source>
</evidence>
<protein>
    <submittedName>
        <fullName evidence="2">Uncharacterized protein</fullName>
    </submittedName>
</protein>
<proteinExistence type="predicted"/>